<dbReference type="PANTHER" id="PTHR42717">
    <property type="entry name" value="DIHYDROOROTASE-RELATED"/>
    <property type="match status" value="1"/>
</dbReference>
<sequence length="402" mass="43980">MTAHEYDLLIANGTVIDTDAKTELKADVAVKDGRVVKIEQGIPKAQAAKVHDATGQYVCPGLIDMHTHVYWGSTYWGIEADPLAAKTGVTTWVDAGSAGAYTFPGFRRHIIERSKARIFSLLHASAIGLTARTFELTLDEWVDVDMAVTTIEKNRAYIKGIKVRMDRDATNGTGLRGIERARAVSERTGLPLMIHVGLAPPSLDDMLHLLRKGDILTHCCTGLSNRLVDNQGDFLPIYHKLREKGIVLDLGHGSGSFNFESAEAMLKNGCIPDVLSSDLHQVSRSVNVYDLPTTLSKYLNMGVPLPEVIARATSAPADLIKEPELGRLKRGLPADIACFRLQDGEYTFKDAANNERKASQVLVNTLTVVAGEILEHSEESETHPWVLRDLATVAALDEKDCC</sequence>
<feature type="domain" description="Amidohydrolase-related" evidence="1">
    <location>
        <begin position="57"/>
        <end position="346"/>
    </location>
</feature>
<dbReference type="SUPFAM" id="SSF51556">
    <property type="entry name" value="Metallo-dependent hydrolases"/>
    <property type="match status" value="1"/>
</dbReference>
<dbReference type="InParanoid" id="A0A1X2HDL2"/>
<dbReference type="Gene3D" id="3.20.20.140">
    <property type="entry name" value="Metal-dependent hydrolases"/>
    <property type="match status" value="1"/>
</dbReference>
<accession>A0A1X2HDL2</accession>
<dbReference type="InterPro" id="IPR011059">
    <property type="entry name" value="Metal-dep_hydrolase_composite"/>
</dbReference>
<dbReference type="PIRSF" id="PIRSF039004">
    <property type="entry name" value="ADE_EF_0837"/>
    <property type="match status" value="1"/>
</dbReference>
<comment type="caution">
    <text evidence="2">The sequence shown here is derived from an EMBL/GenBank/DDBJ whole genome shotgun (WGS) entry which is preliminary data.</text>
</comment>
<evidence type="ECO:0000259" key="1">
    <source>
        <dbReference type="Pfam" id="PF01979"/>
    </source>
</evidence>
<protein>
    <submittedName>
        <fullName evidence="2">Amidohydrolase</fullName>
    </submittedName>
</protein>
<proteinExistence type="predicted"/>
<name>A0A1X2HDL2_SYNRA</name>
<dbReference type="SUPFAM" id="SSF51338">
    <property type="entry name" value="Composite domain of metallo-dependent hydrolases"/>
    <property type="match status" value="1"/>
</dbReference>
<dbReference type="InterPro" id="IPR020043">
    <property type="entry name" value="Deacetylase_Atu3266-like"/>
</dbReference>
<dbReference type="GO" id="GO:0016810">
    <property type="term" value="F:hydrolase activity, acting on carbon-nitrogen (but not peptide) bonds"/>
    <property type="evidence" value="ECO:0007669"/>
    <property type="project" value="InterPro"/>
</dbReference>
<reference evidence="2 3" key="1">
    <citation type="submission" date="2016-07" db="EMBL/GenBank/DDBJ databases">
        <title>Pervasive Adenine N6-methylation of Active Genes in Fungi.</title>
        <authorList>
            <consortium name="DOE Joint Genome Institute"/>
            <person name="Mondo S.J."/>
            <person name="Dannebaum R.O."/>
            <person name="Kuo R.C."/>
            <person name="Labutti K."/>
            <person name="Haridas S."/>
            <person name="Kuo A."/>
            <person name="Salamov A."/>
            <person name="Ahrendt S.R."/>
            <person name="Lipzen A."/>
            <person name="Sullivan W."/>
            <person name="Andreopoulos W.B."/>
            <person name="Clum A."/>
            <person name="Lindquist E."/>
            <person name="Daum C."/>
            <person name="Ramamoorthy G.K."/>
            <person name="Gryganskyi A."/>
            <person name="Culley D."/>
            <person name="Magnuson J.K."/>
            <person name="James T.Y."/>
            <person name="O'Malley M.A."/>
            <person name="Stajich J.E."/>
            <person name="Spatafora J.W."/>
            <person name="Visel A."/>
            <person name="Grigoriev I.V."/>
        </authorList>
    </citation>
    <scope>NUCLEOTIDE SEQUENCE [LARGE SCALE GENOMIC DNA]</scope>
    <source>
        <strain evidence="2 3">NRRL 2496</strain>
    </source>
</reference>
<dbReference type="EMBL" id="MCGN01000005">
    <property type="protein sequence ID" value="ORY96852.1"/>
    <property type="molecule type" value="Genomic_DNA"/>
</dbReference>
<evidence type="ECO:0000313" key="3">
    <source>
        <dbReference type="Proteomes" id="UP000242180"/>
    </source>
</evidence>
<dbReference type="GO" id="GO:0019213">
    <property type="term" value="F:deacetylase activity"/>
    <property type="evidence" value="ECO:0007669"/>
    <property type="project" value="InterPro"/>
</dbReference>
<dbReference type="Gene3D" id="2.30.40.10">
    <property type="entry name" value="Urease, subunit C, domain 1"/>
    <property type="match status" value="1"/>
</dbReference>
<gene>
    <name evidence="2" type="ORF">BCR43DRAFT_564071</name>
</gene>
<dbReference type="InterPro" id="IPR006680">
    <property type="entry name" value="Amidohydro-rel"/>
</dbReference>
<dbReference type="OrthoDB" id="1924787at2759"/>
<dbReference type="Pfam" id="PF01979">
    <property type="entry name" value="Amidohydro_1"/>
    <property type="match status" value="1"/>
</dbReference>
<keyword evidence="3" id="KW-1185">Reference proteome</keyword>
<evidence type="ECO:0000313" key="2">
    <source>
        <dbReference type="EMBL" id="ORY96852.1"/>
    </source>
</evidence>
<dbReference type="OMA" id="IGNNPPN"/>
<dbReference type="STRING" id="13706.A0A1X2HDL2"/>
<dbReference type="PANTHER" id="PTHR42717:SF1">
    <property type="entry name" value="IMIDAZOLONEPROPIONASE AND RELATED AMIDOHYDROLASES"/>
    <property type="match status" value="1"/>
</dbReference>
<organism evidence="2 3">
    <name type="scientific">Syncephalastrum racemosum</name>
    <name type="common">Filamentous fungus</name>
    <dbReference type="NCBI Taxonomy" id="13706"/>
    <lineage>
        <taxon>Eukaryota</taxon>
        <taxon>Fungi</taxon>
        <taxon>Fungi incertae sedis</taxon>
        <taxon>Mucoromycota</taxon>
        <taxon>Mucoromycotina</taxon>
        <taxon>Mucoromycetes</taxon>
        <taxon>Mucorales</taxon>
        <taxon>Syncephalastraceae</taxon>
        <taxon>Syncephalastrum</taxon>
    </lineage>
</organism>
<dbReference type="AlphaFoldDB" id="A0A1X2HDL2"/>
<dbReference type="InterPro" id="IPR032466">
    <property type="entry name" value="Metal_Hydrolase"/>
</dbReference>
<keyword evidence="2" id="KW-0378">Hydrolase</keyword>
<dbReference type="NCBIfam" id="NF006689">
    <property type="entry name" value="PRK09237.1"/>
    <property type="match status" value="1"/>
</dbReference>
<dbReference type="Proteomes" id="UP000242180">
    <property type="component" value="Unassembled WGS sequence"/>
</dbReference>